<accession>A0AAD5U0A9</accession>
<proteinExistence type="predicted"/>
<dbReference type="Proteomes" id="UP001211065">
    <property type="component" value="Unassembled WGS sequence"/>
</dbReference>
<sequence length="218" mass="24176">MPLHKKNPSLQLVSSVFKKNKKILNSTQQNCLPNADETFSEDMTSYEFARICGISVIDEEDEIETKLNQFYYLNSSTNNASINENSINFNTGTVSATVRSTLKSQRISILDPSLFIPLDHYSRTRSQSAPALSVSSTVNFEATQLTYPVETIPSHFGSSYSLSNRCSVTETSKGRFVVKSVNKSTAGPINSRFTVTKFDELEFVKSHTTSSVDSAVEI</sequence>
<comment type="caution">
    <text evidence="1">The sequence shown here is derived from an EMBL/GenBank/DDBJ whole genome shotgun (WGS) entry which is preliminary data.</text>
</comment>
<gene>
    <name evidence="1" type="ORF">HK099_006101</name>
</gene>
<protein>
    <submittedName>
        <fullName evidence="1">Uncharacterized protein</fullName>
    </submittedName>
</protein>
<evidence type="ECO:0000313" key="2">
    <source>
        <dbReference type="Proteomes" id="UP001211065"/>
    </source>
</evidence>
<evidence type="ECO:0000313" key="1">
    <source>
        <dbReference type="EMBL" id="KAJ3215991.1"/>
    </source>
</evidence>
<reference evidence="1" key="1">
    <citation type="submission" date="2020-05" db="EMBL/GenBank/DDBJ databases">
        <title>Phylogenomic resolution of chytrid fungi.</title>
        <authorList>
            <person name="Stajich J.E."/>
            <person name="Amses K."/>
            <person name="Simmons R."/>
            <person name="Seto K."/>
            <person name="Myers J."/>
            <person name="Bonds A."/>
            <person name="Quandt C.A."/>
            <person name="Barry K."/>
            <person name="Liu P."/>
            <person name="Grigoriev I."/>
            <person name="Longcore J.E."/>
            <person name="James T.Y."/>
        </authorList>
    </citation>
    <scope>NUCLEOTIDE SEQUENCE</scope>
    <source>
        <strain evidence="1">JEL0476</strain>
    </source>
</reference>
<dbReference type="EMBL" id="JADGJW010000505">
    <property type="protein sequence ID" value="KAJ3215991.1"/>
    <property type="molecule type" value="Genomic_DNA"/>
</dbReference>
<dbReference type="AlphaFoldDB" id="A0AAD5U0A9"/>
<name>A0AAD5U0A9_9FUNG</name>
<keyword evidence="2" id="KW-1185">Reference proteome</keyword>
<organism evidence="1 2">
    <name type="scientific">Clydaea vesicula</name>
    <dbReference type="NCBI Taxonomy" id="447962"/>
    <lineage>
        <taxon>Eukaryota</taxon>
        <taxon>Fungi</taxon>
        <taxon>Fungi incertae sedis</taxon>
        <taxon>Chytridiomycota</taxon>
        <taxon>Chytridiomycota incertae sedis</taxon>
        <taxon>Chytridiomycetes</taxon>
        <taxon>Lobulomycetales</taxon>
        <taxon>Lobulomycetaceae</taxon>
        <taxon>Clydaea</taxon>
    </lineage>
</organism>